<keyword evidence="1" id="KW-0597">Phosphoprotein</keyword>
<dbReference type="InterPro" id="IPR036513">
    <property type="entry name" value="STAS_dom_sf"/>
</dbReference>
<dbReference type="Gene3D" id="1.10.490.10">
    <property type="entry name" value="Globins"/>
    <property type="match status" value="1"/>
</dbReference>
<dbReference type="InterPro" id="IPR002645">
    <property type="entry name" value="STAS_dom"/>
</dbReference>
<dbReference type="PANTHER" id="PTHR33745:SF3">
    <property type="entry name" value="RSBT CO-ANTAGONIST PROTEIN RSBRC"/>
    <property type="match status" value="1"/>
</dbReference>
<dbReference type="EMBL" id="CP054706">
    <property type="protein sequence ID" value="QQK79175.1"/>
    <property type="molecule type" value="Genomic_DNA"/>
</dbReference>
<reference evidence="3 4" key="1">
    <citation type="submission" date="2020-06" db="EMBL/GenBank/DDBJ databases">
        <title>Genomic analysis of Salicibibacter sp. NKC21-4.</title>
        <authorList>
            <person name="Oh Y.J."/>
        </authorList>
    </citation>
    <scope>NUCLEOTIDE SEQUENCE [LARGE SCALE GENOMIC DNA]</scope>
    <source>
        <strain evidence="3 4">NKC21-4</strain>
    </source>
</reference>
<dbReference type="GO" id="GO:0019825">
    <property type="term" value="F:oxygen binding"/>
    <property type="evidence" value="ECO:0007669"/>
    <property type="project" value="InterPro"/>
</dbReference>
<evidence type="ECO:0000313" key="4">
    <source>
        <dbReference type="Proteomes" id="UP000595349"/>
    </source>
</evidence>
<dbReference type="KEGG" id="scib:HUG20_04150"/>
<dbReference type="InterPro" id="IPR051932">
    <property type="entry name" value="Bact_StressResp_Reg"/>
</dbReference>
<dbReference type="CDD" id="cd07041">
    <property type="entry name" value="STAS_RsbR_RsbS_like"/>
    <property type="match status" value="1"/>
</dbReference>
<protein>
    <submittedName>
        <fullName evidence="3">STAS domain-containing protein</fullName>
    </submittedName>
</protein>
<dbReference type="PANTHER" id="PTHR33745">
    <property type="entry name" value="RSBT ANTAGONIST PROTEIN RSBS-RELATED"/>
    <property type="match status" value="1"/>
</dbReference>
<dbReference type="Gene3D" id="3.30.750.24">
    <property type="entry name" value="STAS domain"/>
    <property type="match status" value="1"/>
</dbReference>
<name>A0A7T7CEL8_9BACI</name>
<dbReference type="SUPFAM" id="SSF52091">
    <property type="entry name" value="SpoIIaa-like"/>
    <property type="match status" value="1"/>
</dbReference>
<accession>A0A7T7CEL8</accession>
<dbReference type="Pfam" id="PF01740">
    <property type="entry name" value="STAS"/>
    <property type="match status" value="1"/>
</dbReference>
<dbReference type="RefSeq" id="WP_200088416.1">
    <property type="nucleotide sequence ID" value="NZ_CP054706.1"/>
</dbReference>
<dbReference type="Proteomes" id="UP000595349">
    <property type="component" value="Chromosome"/>
</dbReference>
<gene>
    <name evidence="3" type="ORF">HUG20_04150</name>
</gene>
<evidence type="ECO:0000256" key="1">
    <source>
        <dbReference type="ARBA" id="ARBA00022553"/>
    </source>
</evidence>
<evidence type="ECO:0000313" key="3">
    <source>
        <dbReference type="EMBL" id="QQK79175.1"/>
    </source>
</evidence>
<dbReference type="AlphaFoldDB" id="A0A7T7CEL8"/>
<dbReference type="PROSITE" id="PS50801">
    <property type="entry name" value="STAS"/>
    <property type="match status" value="1"/>
</dbReference>
<keyword evidence="4" id="KW-1185">Reference proteome</keyword>
<proteinExistence type="predicted"/>
<dbReference type="InterPro" id="IPR014792">
    <property type="entry name" value="RsbRA_N"/>
</dbReference>
<dbReference type="Pfam" id="PF08678">
    <property type="entry name" value="Rsbr_N"/>
    <property type="match status" value="1"/>
</dbReference>
<evidence type="ECO:0000259" key="2">
    <source>
        <dbReference type="PROSITE" id="PS50801"/>
    </source>
</evidence>
<sequence length="283" mass="32396">MSSSVLDFIHQRRDYYITRWKEDIDPLAFNNAHLSEVLADELKIEMIDIILTDIYTEERGQGERLRRLSERMIYHELSLGNFIRGLHAFRRMLRNDLAAAYTEERILEFEARMDDLISKLVDESAKMRENVIHIQNHALKELSVPLIPVFDDVSVMSLIGTIDTTRAQHIMENVLQGIVDNRAQVILIDITGVPVVDTMVAHHIIKVYEAVRLVGVHCILVGIRPEIAQTIVSLGIDLRNFSTKSTLQKGVEAALEITNREIKEVPRAYTDKIKQPEVGFSEK</sequence>
<dbReference type="InterPro" id="IPR012292">
    <property type="entry name" value="Globin/Proto"/>
</dbReference>
<organism evidence="3 4">
    <name type="scientific">Salicibibacter cibi</name>
    <dbReference type="NCBI Taxonomy" id="2743001"/>
    <lineage>
        <taxon>Bacteria</taxon>
        <taxon>Bacillati</taxon>
        <taxon>Bacillota</taxon>
        <taxon>Bacilli</taxon>
        <taxon>Bacillales</taxon>
        <taxon>Bacillaceae</taxon>
        <taxon>Salicibibacter</taxon>
    </lineage>
</organism>
<dbReference type="GO" id="GO:0020037">
    <property type="term" value="F:heme binding"/>
    <property type="evidence" value="ECO:0007669"/>
    <property type="project" value="InterPro"/>
</dbReference>
<feature type="domain" description="STAS" evidence="2">
    <location>
        <begin position="143"/>
        <end position="254"/>
    </location>
</feature>